<evidence type="ECO:0000256" key="1">
    <source>
        <dbReference type="ARBA" id="ARBA00001917"/>
    </source>
</evidence>
<dbReference type="Pfam" id="PF01207">
    <property type="entry name" value="Dus"/>
    <property type="match status" value="1"/>
</dbReference>
<dbReference type="EC" id="1.3.1.-" evidence="12"/>
<gene>
    <name evidence="16" type="primary">dusB</name>
    <name evidence="16" type="ORF">HBA54_01965</name>
</gene>
<dbReference type="InterPro" id="IPR035587">
    <property type="entry name" value="DUS-like_FMN-bd"/>
</dbReference>
<evidence type="ECO:0000256" key="9">
    <source>
        <dbReference type="ARBA" id="ARBA00023002"/>
    </source>
</evidence>
<comment type="similarity">
    <text evidence="12">Belongs to the dus family.</text>
</comment>
<feature type="binding site" evidence="14">
    <location>
        <begin position="230"/>
        <end position="231"/>
    </location>
    <ligand>
        <name>FMN</name>
        <dbReference type="ChEBI" id="CHEBI:58210"/>
    </ligand>
</feature>
<dbReference type="NCBIfam" id="TIGR00737">
    <property type="entry name" value="nifR3_yhdG"/>
    <property type="match status" value="1"/>
</dbReference>
<dbReference type="AlphaFoldDB" id="A0A967EUQ1"/>
<feature type="domain" description="DUS-like FMN-binding" evidence="15">
    <location>
        <begin position="15"/>
        <end position="317"/>
    </location>
</feature>
<evidence type="ECO:0000256" key="2">
    <source>
        <dbReference type="ARBA" id="ARBA00002790"/>
    </source>
</evidence>
<dbReference type="Gene3D" id="3.20.20.70">
    <property type="entry name" value="Aldolase class I"/>
    <property type="match status" value="1"/>
</dbReference>
<dbReference type="InterPro" id="IPR001269">
    <property type="entry name" value="DUS_fam"/>
</dbReference>
<evidence type="ECO:0000256" key="3">
    <source>
        <dbReference type="ARBA" id="ARBA00022555"/>
    </source>
</evidence>
<dbReference type="PROSITE" id="PS01136">
    <property type="entry name" value="UPF0034"/>
    <property type="match status" value="1"/>
</dbReference>
<feature type="binding site" evidence="14">
    <location>
        <position position="145"/>
    </location>
    <ligand>
        <name>FMN</name>
        <dbReference type="ChEBI" id="CHEBI:58210"/>
    </ligand>
</feature>
<evidence type="ECO:0000256" key="6">
    <source>
        <dbReference type="ARBA" id="ARBA00022694"/>
    </source>
</evidence>
<protein>
    <recommendedName>
        <fullName evidence="12">tRNA-dihydrouridine synthase</fullName>
        <ecNumber evidence="12">1.3.1.-</ecNumber>
    </recommendedName>
</protein>
<name>A0A967EUQ1_9PROT</name>
<comment type="caution">
    <text evidence="16">The sequence shown here is derived from an EMBL/GenBank/DDBJ whole genome shotgun (WGS) entry which is preliminary data.</text>
</comment>
<dbReference type="Proteomes" id="UP000761264">
    <property type="component" value="Unassembled WGS sequence"/>
</dbReference>
<organism evidence="16 17">
    <name type="scientific">Pelagibius litoralis</name>
    <dbReference type="NCBI Taxonomy" id="374515"/>
    <lineage>
        <taxon>Bacteria</taxon>
        <taxon>Pseudomonadati</taxon>
        <taxon>Pseudomonadota</taxon>
        <taxon>Alphaproteobacteria</taxon>
        <taxon>Rhodospirillales</taxon>
        <taxon>Rhodovibrionaceae</taxon>
        <taxon>Pelagibius</taxon>
    </lineage>
</organism>
<evidence type="ECO:0000256" key="7">
    <source>
        <dbReference type="ARBA" id="ARBA00022857"/>
    </source>
</evidence>
<comment type="function">
    <text evidence="2 12">Catalyzes the synthesis of 5,6-dihydrouridine (D), a modified base found in the D-loop of most tRNAs, via the reduction of the C5-C6 double bond in target uridines.</text>
</comment>
<dbReference type="CDD" id="cd02801">
    <property type="entry name" value="DUS_like_FMN"/>
    <property type="match status" value="1"/>
</dbReference>
<dbReference type="EMBL" id="JAAQPH010000001">
    <property type="protein sequence ID" value="NIA67352.1"/>
    <property type="molecule type" value="Genomic_DNA"/>
</dbReference>
<evidence type="ECO:0000256" key="12">
    <source>
        <dbReference type="PIRNR" id="PIRNR006621"/>
    </source>
</evidence>
<keyword evidence="5 12" id="KW-0288">FMN</keyword>
<dbReference type="GO" id="GO:0050660">
    <property type="term" value="F:flavin adenine dinucleotide binding"/>
    <property type="evidence" value="ECO:0007669"/>
    <property type="project" value="InterPro"/>
</dbReference>
<comment type="catalytic activity">
    <reaction evidence="11">
        <text>a 5,6-dihydrouridine in tRNA + NAD(+) = a uridine in tRNA + NADH + H(+)</text>
        <dbReference type="Rhea" id="RHEA:54452"/>
        <dbReference type="Rhea" id="RHEA-COMP:13339"/>
        <dbReference type="Rhea" id="RHEA-COMP:13887"/>
        <dbReference type="ChEBI" id="CHEBI:15378"/>
        <dbReference type="ChEBI" id="CHEBI:57540"/>
        <dbReference type="ChEBI" id="CHEBI:57945"/>
        <dbReference type="ChEBI" id="CHEBI:65315"/>
        <dbReference type="ChEBI" id="CHEBI:74443"/>
    </reaction>
</comment>
<evidence type="ECO:0000256" key="13">
    <source>
        <dbReference type="PIRSR" id="PIRSR006621-1"/>
    </source>
</evidence>
<dbReference type="GO" id="GO:0000049">
    <property type="term" value="F:tRNA binding"/>
    <property type="evidence" value="ECO:0007669"/>
    <property type="project" value="UniProtKB-KW"/>
</dbReference>
<dbReference type="PIRSF" id="PIRSF006621">
    <property type="entry name" value="Dus"/>
    <property type="match status" value="1"/>
</dbReference>
<dbReference type="PANTHER" id="PTHR45846">
    <property type="entry name" value="TRNA-DIHYDROURIDINE(47) SYNTHASE [NAD(P)(+)]-LIKE"/>
    <property type="match status" value="1"/>
</dbReference>
<dbReference type="InterPro" id="IPR018517">
    <property type="entry name" value="tRNA_hU_synthase_CS"/>
</dbReference>
<dbReference type="RefSeq" id="WP_167220772.1">
    <property type="nucleotide sequence ID" value="NZ_JAAQPH010000001.1"/>
</dbReference>
<dbReference type="SUPFAM" id="SSF51395">
    <property type="entry name" value="FMN-linked oxidoreductases"/>
    <property type="match status" value="1"/>
</dbReference>
<dbReference type="PANTHER" id="PTHR45846:SF1">
    <property type="entry name" value="TRNA-DIHYDROURIDINE(47) SYNTHASE [NAD(P)(+)]-LIKE"/>
    <property type="match status" value="1"/>
</dbReference>
<evidence type="ECO:0000256" key="5">
    <source>
        <dbReference type="ARBA" id="ARBA00022643"/>
    </source>
</evidence>
<keyword evidence="4 12" id="KW-0285">Flavoprotein</keyword>
<evidence type="ECO:0000313" key="16">
    <source>
        <dbReference type="EMBL" id="NIA67352.1"/>
    </source>
</evidence>
<evidence type="ECO:0000313" key="17">
    <source>
        <dbReference type="Proteomes" id="UP000761264"/>
    </source>
</evidence>
<keyword evidence="8" id="KW-0694">RNA-binding</keyword>
<evidence type="ECO:0000256" key="4">
    <source>
        <dbReference type="ARBA" id="ARBA00022630"/>
    </source>
</evidence>
<dbReference type="GO" id="GO:0017150">
    <property type="term" value="F:tRNA dihydrouridine synthase activity"/>
    <property type="evidence" value="ECO:0007669"/>
    <property type="project" value="InterPro"/>
</dbReference>
<keyword evidence="3" id="KW-0820">tRNA-binding</keyword>
<evidence type="ECO:0000256" key="8">
    <source>
        <dbReference type="ARBA" id="ARBA00022884"/>
    </source>
</evidence>
<dbReference type="InterPro" id="IPR004652">
    <property type="entry name" value="DusB-like"/>
</dbReference>
<evidence type="ECO:0000256" key="11">
    <source>
        <dbReference type="ARBA" id="ARBA00048802"/>
    </source>
</evidence>
<feature type="binding site" evidence="14">
    <location>
        <position position="76"/>
    </location>
    <ligand>
        <name>FMN</name>
        <dbReference type="ChEBI" id="CHEBI:58210"/>
    </ligand>
</feature>
<keyword evidence="14" id="KW-0547">Nucleotide-binding</keyword>
<keyword evidence="6 12" id="KW-0819">tRNA processing</keyword>
<dbReference type="Gene3D" id="1.10.1200.80">
    <property type="entry name" value="Putative flavin oxidoreducatase, domain 2"/>
    <property type="match status" value="1"/>
</dbReference>
<evidence type="ECO:0000256" key="10">
    <source>
        <dbReference type="ARBA" id="ARBA00048205"/>
    </source>
</evidence>
<feature type="active site" description="Proton donor" evidence="13">
    <location>
        <position position="106"/>
    </location>
</feature>
<feature type="binding site" evidence="14">
    <location>
        <position position="175"/>
    </location>
    <ligand>
        <name>FMN</name>
        <dbReference type="ChEBI" id="CHEBI:58210"/>
    </ligand>
</feature>
<sequence length="332" mass="35677">MAIAIGNLTLKEPVILAPMSGVTDQVFRRLVKRFGAGLVVSEMIASQAMVRQMQDSVKESRKMSGSCDDEFPLSLQLAGSDPAVMAEAAKLNADRGAAIIDINFGCPAKKVTNKACGSAIMQDERLAGEIMAAVVEAVDLPVTVKMRTGWNLENRNAPVIARIAENCGVQLLTVHGRTRCQKYAGQADWDFVGAVKQAVKLPVVVNGDINSVEDAAEALKRSGADGVMIGRGAYGRPWFLGQVIDYLRDGSLPSEPPLALRIAVMLEHYEGLLALYGARTGVRIARKHLGWYAKGLDGAAEFRATVNREDDPARVKEMILGLFEPGLSSRAA</sequence>
<comment type="catalytic activity">
    <reaction evidence="10">
        <text>a 5,6-dihydrouridine in tRNA + NADP(+) = a uridine in tRNA + NADPH + H(+)</text>
        <dbReference type="Rhea" id="RHEA:23624"/>
        <dbReference type="Rhea" id="RHEA-COMP:13339"/>
        <dbReference type="Rhea" id="RHEA-COMP:13887"/>
        <dbReference type="ChEBI" id="CHEBI:15378"/>
        <dbReference type="ChEBI" id="CHEBI:57783"/>
        <dbReference type="ChEBI" id="CHEBI:58349"/>
        <dbReference type="ChEBI" id="CHEBI:65315"/>
        <dbReference type="ChEBI" id="CHEBI:74443"/>
    </reaction>
</comment>
<keyword evidence="9 12" id="KW-0560">Oxidoreductase</keyword>
<evidence type="ECO:0000256" key="14">
    <source>
        <dbReference type="PIRSR" id="PIRSR006621-2"/>
    </source>
</evidence>
<proteinExistence type="inferred from homology"/>
<dbReference type="InterPro" id="IPR013785">
    <property type="entry name" value="Aldolase_TIM"/>
</dbReference>
<keyword evidence="7" id="KW-0521">NADP</keyword>
<accession>A0A967EUQ1</accession>
<reference evidence="16" key="1">
    <citation type="submission" date="2020-03" db="EMBL/GenBank/DDBJ databases">
        <title>Genome of Pelagibius litoralis DSM 21314T.</title>
        <authorList>
            <person name="Wang G."/>
        </authorList>
    </citation>
    <scope>NUCLEOTIDE SEQUENCE</scope>
    <source>
        <strain evidence="16">DSM 21314</strain>
    </source>
</reference>
<comment type="cofactor">
    <cofactor evidence="1 12 14">
        <name>FMN</name>
        <dbReference type="ChEBI" id="CHEBI:58210"/>
    </cofactor>
</comment>
<keyword evidence="17" id="KW-1185">Reference proteome</keyword>
<dbReference type="InterPro" id="IPR024036">
    <property type="entry name" value="tRNA-dHydroUridine_Synthase_C"/>
</dbReference>
<evidence type="ECO:0000259" key="15">
    <source>
        <dbReference type="Pfam" id="PF01207"/>
    </source>
</evidence>